<dbReference type="Gene3D" id="1.10.357.10">
    <property type="entry name" value="Tetracycline Repressor, domain 2"/>
    <property type="match status" value="1"/>
</dbReference>
<gene>
    <name evidence="4" type="ORF">KDW_63460</name>
</gene>
<comment type="caution">
    <text evidence="4">The sequence shown here is derived from an EMBL/GenBank/DDBJ whole genome shotgun (WGS) entry which is preliminary data.</text>
</comment>
<accession>A0A5J4KS66</accession>
<protein>
    <recommendedName>
        <fullName evidence="3">Tetracyclin repressor-like C-terminal domain-containing protein</fullName>
    </recommendedName>
</protein>
<dbReference type="AlphaFoldDB" id="A0A5J4KS66"/>
<proteinExistence type="predicted"/>
<dbReference type="SUPFAM" id="SSF48498">
    <property type="entry name" value="Tetracyclin repressor-like, C-terminal domain"/>
    <property type="match status" value="1"/>
</dbReference>
<keyword evidence="2" id="KW-0804">Transcription</keyword>
<evidence type="ECO:0000313" key="5">
    <source>
        <dbReference type="Proteomes" id="UP000326912"/>
    </source>
</evidence>
<keyword evidence="1" id="KW-0805">Transcription regulation</keyword>
<name>A0A5J4KS66_9CHLR</name>
<dbReference type="Pfam" id="PF16925">
    <property type="entry name" value="TetR_C_13"/>
    <property type="match status" value="1"/>
</dbReference>
<dbReference type="InterPro" id="IPR036271">
    <property type="entry name" value="Tet_transcr_reg_TetR-rel_C_sf"/>
</dbReference>
<feature type="domain" description="Tetracyclin repressor-like C-terminal" evidence="3">
    <location>
        <begin position="8"/>
        <end position="94"/>
    </location>
</feature>
<evidence type="ECO:0000256" key="1">
    <source>
        <dbReference type="ARBA" id="ARBA00023015"/>
    </source>
</evidence>
<evidence type="ECO:0000256" key="2">
    <source>
        <dbReference type="ARBA" id="ARBA00023163"/>
    </source>
</evidence>
<evidence type="ECO:0000259" key="3">
    <source>
        <dbReference type="Pfam" id="PF16925"/>
    </source>
</evidence>
<organism evidence="4 5">
    <name type="scientific">Dictyobacter vulcani</name>
    <dbReference type="NCBI Taxonomy" id="2607529"/>
    <lineage>
        <taxon>Bacteria</taxon>
        <taxon>Bacillati</taxon>
        <taxon>Chloroflexota</taxon>
        <taxon>Ktedonobacteria</taxon>
        <taxon>Ktedonobacterales</taxon>
        <taxon>Dictyobacteraceae</taxon>
        <taxon>Dictyobacter</taxon>
    </lineage>
</organism>
<dbReference type="Proteomes" id="UP000326912">
    <property type="component" value="Unassembled WGS sequence"/>
</dbReference>
<dbReference type="InterPro" id="IPR011075">
    <property type="entry name" value="TetR_C"/>
</dbReference>
<keyword evidence="5" id="KW-1185">Reference proteome</keyword>
<dbReference type="EMBL" id="BKZW01000006">
    <property type="protein sequence ID" value="GER92184.1"/>
    <property type="molecule type" value="Genomic_DNA"/>
</dbReference>
<evidence type="ECO:0000313" key="4">
    <source>
        <dbReference type="EMBL" id="GER92184.1"/>
    </source>
</evidence>
<sequence>MVVVFAALEKMVSNPMCHGCPFLHAATEFPEETHPGHHLALEHKQAVRARFQALAAQAGAQYPEILADQLMLLMDGAHLQSRMFGPTNPVVYVAQVAVALIDVQLPG</sequence>
<reference evidence="4 5" key="1">
    <citation type="submission" date="2019-10" db="EMBL/GenBank/DDBJ databases">
        <title>Dictyobacter vulcani sp. nov., within the class Ktedonobacteria, isolated from soil of volcanic Mt. Zao.</title>
        <authorList>
            <person name="Zheng Y."/>
            <person name="Wang C.M."/>
            <person name="Sakai Y."/>
            <person name="Abe K."/>
            <person name="Yokota A."/>
            <person name="Yabe S."/>
        </authorList>
    </citation>
    <scope>NUCLEOTIDE SEQUENCE [LARGE SCALE GENOMIC DNA]</scope>
    <source>
        <strain evidence="4 5">W12</strain>
    </source>
</reference>